<feature type="transmembrane region" description="Helical" evidence="1">
    <location>
        <begin position="185"/>
        <end position="211"/>
    </location>
</feature>
<organism evidence="2 3">
    <name type="scientific">Pseudoxanthomonas sacheonensis</name>
    <dbReference type="NCBI Taxonomy" id="443615"/>
    <lineage>
        <taxon>Bacteria</taxon>
        <taxon>Pseudomonadati</taxon>
        <taxon>Pseudomonadota</taxon>
        <taxon>Gammaproteobacteria</taxon>
        <taxon>Lysobacterales</taxon>
        <taxon>Lysobacteraceae</taxon>
        <taxon>Pseudoxanthomonas</taxon>
    </lineage>
</organism>
<dbReference type="PIRSF" id="PIRSF033239">
    <property type="entry name" value="ExoD"/>
    <property type="match status" value="1"/>
</dbReference>
<evidence type="ECO:0000256" key="1">
    <source>
        <dbReference type="SAM" id="Phobius"/>
    </source>
</evidence>
<evidence type="ECO:0000313" key="2">
    <source>
        <dbReference type="EMBL" id="MDR6840132.1"/>
    </source>
</evidence>
<gene>
    <name evidence="2" type="ORF">J2W94_000396</name>
</gene>
<feature type="transmembrane region" description="Helical" evidence="1">
    <location>
        <begin position="71"/>
        <end position="90"/>
    </location>
</feature>
<evidence type="ECO:0008006" key="4">
    <source>
        <dbReference type="Google" id="ProtNLM"/>
    </source>
</evidence>
<dbReference type="Proteomes" id="UP001254759">
    <property type="component" value="Unassembled WGS sequence"/>
</dbReference>
<protein>
    <recommendedName>
        <fullName evidence="4">Exopolysaccharide biosynthesis protein</fullName>
    </recommendedName>
</protein>
<dbReference type="RefSeq" id="WP_310089957.1">
    <property type="nucleotide sequence ID" value="NZ_JAVDTT010000001.1"/>
</dbReference>
<dbReference type="PANTHER" id="PTHR41795:SF1">
    <property type="entry name" value="EXOPOLYSACCHARIDE SYNTHESIS PROTEIN"/>
    <property type="match status" value="1"/>
</dbReference>
<name>A0ABU1RNE0_9GAMM</name>
<keyword evidence="1" id="KW-1133">Transmembrane helix</keyword>
<keyword evidence="1" id="KW-0812">Transmembrane</keyword>
<sequence length="218" mass="23668">MTKPAPESGATPGAGDKEHVSTRAVLDDFASGDPDDHLRLGDLLSGLRQTAFGMLLFVGILPAFLPIPGVAGAVSGPLVMLVGAQLLLGLRKPWLPGFLARRGPYRRSMARFRDIMSRWLGWLEKLVRPRMEIVLDHPIASAFTGLLLVLLGLLLSLPIPFTNYVFGVLLLLFVFALLERDGVLMLVAWLAGAIAVVVFGFVSGNLVQMLVHMVDGWF</sequence>
<proteinExistence type="predicted"/>
<comment type="caution">
    <text evidence="2">The sequence shown here is derived from an EMBL/GenBank/DDBJ whole genome shotgun (WGS) entry which is preliminary data.</text>
</comment>
<dbReference type="Pfam" id="PF06055">
    <property type="entry name" value="ExoD"/>
    <property type="match status" value="1"/>
</dbReference>
<reference evidence="2 3" key="1">
    <citation type="submission" date="2023-07" db="EMBL/GenBank/DDBJ databases">
        <title>Sorghum-associated microbial communities from plants grown in Nebraska, USA.</title>
        <authorList>
            <person name="Schachtman D."/>
        </authorList>
    </citation>
    <scope>NUCLEOTIDE SEQUENCE [LARGE SCALE GENOMIC DNA]</scope>
    <source>
        <strain evidence="2 3">BE107</strain>
    </source>
</reference>
<dbReference type="PANTHER" id="PTHR41795">
    <property type="entry name" value="EXOPOLYSACCHARIDE SYNTHESIS PROTEIN"/>
    <property type="match status" value="1"/>
</dbReference>
<dbReference type="InterPro" id="IPR010331">
    <property type="entry name" value="ExoD"/>
</dbReference>
<keyword evidence="1" id="KW-0472">Membrane</keyword>
<feature type="transmembrane region" description="Helical" evidence="1">
    <location>
        <begin position="161"/>
        <end position="178"/>
    </location>
</feature>
<accession>A0ABU1RNE0</accession>
<keyword evidence="3" id="KW-1185">Reference proteome</keyword>
<feature type="transmembrane region" description="Helical" evidence="1">
    <location>
        <begin position="133"/>
        <end position="155"/>
    </location>
</feature>
<feature type="transmembrane region" description="Helical" evidence="1">
    <location>
        <begin position="47"/>
        <end position="65"/>
    </location>
</feature>
<dbReference type="EMBL" id="JAVDTT010000001">
    <property type="protein sequence ID" value="MDR6840132.1"/>
    <property type="molecule type" value="Genomic_DNA"/>
</dbReference>
<evidence type="ECO:0000313" key="3">
    <source>
        <dbReference type="Proteomes" id="UP001254759"/>
    </source>
</evidence>